<dbReference type="PANTHER" id="PTHR21349:SF0">
    <property type="entry name" value="LARGE RIBOSOMAL SUBUNIT PROTEIN BL21M"/>
    <property type="match status" value="1"/>
</dbReference>
<dbReference type="GO" id="GO:0006412">
    <property type="term" value="P:translation"/>
    <property type="evidence" value="ECO:0007669"/>
    <property type="project" value="InterPro"/>
</dbReference>
<evidence type="ECO:0000256" key="2">
    <source>
        <dbReference type="ARBA" id="ARBA00022730"/>
    </source>
</evidence>
<comment type="similarity">
    <text evidence="1">Belongs to the bacterial ribosomal protein bL21 family.</text>
</comment>
<dbReference type="GO" id="GO:0019843">
    <property type="term" value="F:rRNA binding"/>
    <property type="evidence" value="ECO:0007669"/>
    <property type="project" value="UniProtKB-KW"/>
</dbReference>
<evidence type="ECO:0000313" key="6">
    <source>
        <dbReference type="EMBL" id="MPN53627.1"/>
    </source>
</evidence>
<evidence type="ECO:0000256" key="3">
    <source>
        <dbReference type="ARBA" id="ARBA00022884"/>
    </source>
</evidence>
<dbReference type="PANTHER" id="PTHR21349">
    <property type="entry name" value="50S RIBOSOMAL PROTEIN L21"/>
    <property type="match status" value="1"/>
</dbReference>
<comment type="caution">
    <text evidence="6">The sequence shown here is derived from an EMBL/GenBank/DDBJ whole genome shotgun (WGS) entry which is preliminary data.</text>
</comment>
<keyword evidence="3" id="KW-0694">RNA-binding</keyword>
<dbReference type="InterPro" id="IPR018258">
    <property type="entry name" value="Ribosomal_bL21_CS"/>
</dbReference>
<name>A0A645IQW3_9ZZZZ</name>
<dbReference type="InterPro" id="IPR001787">
    <property type="entry name" value="Ribosomal_bL21"/>
</dbReference>
<dbReference type="GO" id="GO:1990904">
    <property type="term" value="C:ribonucleoprotein complex"/>
    <property type="evidence" value="ECO:0007669"/>
    <property type="project" value="UniProtKB-KW"/>
</dbReference>
<dbReference type="InterPro" id="IPR028909">
    <property type="entry name" value="bL21-like"/>
</dbReference>
<protein>
    <submittedName>
        <fullName evidence="6">50S ribosomal protein L21</fullName>
    </submittedName>
</protein>
<dbReference type="InterPro" id="IPR036164">
    <property type="entry name" value="bL21-like_sf"/>
</dbReference>
<dbReference type="HAMAP" id="MF_01363">
    <property type="entry name" value="Ribosomal_bL21"/>
    <property type="match status" value="1"/>
</dbReference>
<sequence>MYAIIQTGGKQYKVEVGDQILVEKLEADVNAEISFETLLVADDSGVKVGKPVLSGVVVRGKVLEHGKGKKVVVFKYKPKKDSRTKRGHRQPFTKVEILSIG</sequence>
<dbReference type="PROSITE" id="PS01169">
    <property type="entry name" value="RIBOSOMAL_L21"/>
    <property type="match status" value="1"/>
</dbReference>
<dbReference type="GO" id="GO:0003735">
    <property type="term" value="F:structural constituent of ribosome"/>
    <property type="evidence" value="ECO:0007669"/>
    <property type="project" value="InterPro"/>
</dbReference>
<dbReference type="SUPFAM" id="SSF141091">
    <property type="entry name" value="L21p-like"/>
    <property type="match status" value="1"/>
</dbReference>
<keyword evidence="2" id="KW-0699">rRNA-binding</keyword>
<dbReference type="GO" id="GO:0005737">
    <property type="term" value="C:cytoplasm"/>
    <property type="evidence" value="ECO:0007669"/>
    <property type="project" value="UniProtKB-ARBA"/>
</dbReference>
<dbReference type="Pfam" id="PF00829">
    <property type="entry name" value="Ribosomal_L21p"/>
    <property type="match status" value="1"/>
</dbReference>
<reference evidence="6" key="1">
    <citation type="submission" date="2019-08" db="EMBL/GenBank/DDBJ databases">
        <authorList>
            <person name="Kucharzyk K."/>
            <person name="Murdoch R.W."/>
            <person name="Higgins S."/>
            <person name="Loffler F."/>
        </authorList>
    </citation>
    <scope>NUCLEOTIDE SEQUENCE</scope>
</reference>
<evidence type="ECO:0000256" key="5">
    <source>
        <dbReference type="ARBA" id="ARBA00023274"/>
    </source>
</evidence>
<proteinExistence type="inferred from homology"/>
<dbReference type="AlphaFoldDB" id="A0A645IQW3"/>
<dbReference type="NCBIfam" id="TIGR00061">
    <property type="entry name" value="L21"/>
    <property type="match status" value="1"/>
</dbReference>
<evidence type="ECO:0000256" key="4">
    <source>
        <dbReference type="ARBA" id="ARBA00022980"/>
    </source>
</evidence>
<gene>
    <name evidence="6" type="primary">rplU_53</name>
    <name evidence="6" type="ORF">SDC9_201291</name>
</gene>
<dbReference type="EMBL" id="VSSQ01120934">
    <property type="protein sequence ID" value="MPN53627.1"/>
    <property type="molecule type" value="Genomic_DNA"/>
</dbReference>
<keyword evidence="4 6" id="KW-0689">Ribosomal protein</keyword>
<evidence type="ECO:0000256" key="1">
    <source>
        <dbReference type="ARBA" id="ARBA00008563"/>
    </source>
</evidence>
<keyword evidence="5" id="KW-0687">Ribonucleoprotein</keyword>
<organism evidence="6">
    <name type="scientific">bioreactor metagenome</name>
    <dbReference type="NCBI Taxonomy" id="1076179"/>
    <lineage>
        <taxon>unclassified sequences</taxon>
        <taxon>metagenomes</taxon>
        <taxon>ecological metagenomes</taxon>
    </lineage>
</organism>
<accession>A0A645IQW3</accession>
<dbReference type="GO" id="GO:0005840">
    <property type="term" value="C:ribosome"/>
    <property type="evidence" value="ECO:0007669"/>
    <property type="project" value="UniProtKB-KW"/>
</dbReference>